<organism evidence="17 18">
    <name type="scientific">Quercus rubra</name>
    <name type="common">Northern red oak</name>
    <name type="synonym">Quercus borealis</name>
    <dbReference type="NCBI Taxonomy" id="3512"/>
    <lineage>
        <taxon>Eukaryota</taxon>
        <taxon>Viridiplantae</taxon>
        <taxon>Streptophyta</taxon>
        <taxon>Embryophyta</taxon>
        <taxon>Tracheophyta</taxon>
        <taxon>Spermatophyta</taxon>
        <taxon>Magnoliopsida</taxon>
        <taxon>eudicotyledons</taxon>
        <taxon>Gunneridae</taxon>
        <taxon>Pentapetalae</taxon>
        <taxon>rosids</taxon>
        <taxon>fabids</taxon>
        <taxon>Fagales</taxon>
        <taxon>Fagaceae</taxon>
        <taxon>Quercus</taxon>
    </lineage>
</organism>
<comment type="catalytic activity">
    <reaction evidence="1">
        <text>S-ubiquitinyl-[E2 ubiquitin-conjugating enzyme]-L-cysteine + [acceptor protein]-L-lysine = [E2 ubiquitin-conjugating enzyme]-L-cysteine + N(6)-ubiquitinyl-[acceptor protein]-L-lysine.</text>
        <dbReference type="EC" id="2.3.2.27"/>
    </reaction>
</comment>
<keyword evidence="18" id="KW-1185">Reference proteome</keyword>
<dbReference type="EMBL" id="JAXUIC010000009">
    <property type="protein sequence ID" value="KAK4571266.1"/>
    <property type="molecule type" value="Genomic_DNA"/>
</dbReference>
<dbReference type="GO" id="GO:0008270">
    <property type="term" value="F:zinc ion binding"/>
    <property type="evidence" value="ECO:0007669"/>
    <property type="project" value="UniProtKB-KW"/>
</dbReference>
<gene>
    <name evidence="17" type="ORF">RGQ29_029893</name>
</gene>
<evidence type="ECO:0000313" key="17">
    <source>
        <dbReference type="EMBL" id="KAK4571266.1"/>
    </source>
</evidence>
<evidence type="ECO:0000256" key="12">
    <source>
        <dbReference type="ARBA" id="ARBA00022989"/>
    </source>
</evidence>
<evidence type="ECO:0000256" key="15">
    <source>
        <dbReference type="SAM" id="SignalP"/>
    </source>
</evidence>
<comment type="subcellular location">
    <subcellularLocation>
        <location evidence="2">Membrane</location>
        <topology evidence="2">Single-pass membrane protein</topology>
    </subcellularLocation>
</comment>
<proteinExistence type="inferred from homology"/>
<name>A0AAN7EG46_QUERU</name>
<keyword evidence="9" id="KW-0863">Zinc-finger</keyword>
<comment type="similarity">
    <text evidence="14">Belongs to the RING-type zinc finger family. ATL subfamily.</text>
</comment>
<keyword evidence="5" id="KW-0808">Transferase</keyword>
<keyword evidence="6" id="KW-0812">Transmembrane</keyword>
<feature type="signal peptide" evidence="15">
    <location>
        <begin position="1"/>
        <end position="26"/>
    </location>
</feature>
<dbReference type="GO" id="GO:0061630">
    <property type="term" value="F:ubiquitin protein ligase activity"/>
    <property type="evidence" value="ECO:0007669"/>
    <property type="project" value="UniProtKB-EC"/>
</dbReference>
<keyword evidence="10" id="KW-0833">Ubl conjugation pathway</keyword>
<comment type="caution">
    <text evidence="17">The sequence shown here is derived from an EMBL/GenBank/DDBJ whole genome shotgun (WGS) entry which is preliminary data.</text>
</comment>
<dbReference type="Pfam" id="PF13947">
    <property type="entry name" value="GUB_WAK_bind"/>
    <property type="match status" value="1"/>
</dbReference>
<protein>
    <recommendedName>
        <fullName evidence="4">RING-type E3 ubiquitin transferase</fullName>
        <ecNumber evidence="4">2.3.2.27</ecNumber>
    </recommendedName>
</protein>
<keyword evidence="7" id="KW-0479">Metal-binding</keyword>
<sequence>MARGLTFTTVGLTVLIALVLVHPTCCASAMVDRHCTASSCGNIHNISFPFRFKRDPENCRYPWYELSCENNRMVRYLRGGKYYVQVINYTITESETNLQQLSRSVVLMSCEKPVNSPLYLDTATCNYNDNSSSISDSKRYRYVTVGITNVSEVEESCKVEKMFRTSWPRSDDSNISCKDVHNELVYGFELSWLDNICADYFPKYSYCYLNDTNHVQCKDDSIEWSYSYEIYNAEWWYYSVQNIGWLFYGPDSGVADFWVSWVLTVQNIAKIVLGTPCVVAVLICKWRKRHSPMYDNVEEFLQSQINLMPIRYSYSEIRKMSKGFEDKLGEEAMALYIKESFKVVFL</sequence>
<evidence type="ECO:0000256" key="3">
    <source>
        <dbReference type="ARBA" id="ARBA00004906"/>
    </source>
</evidence>
<dbReference type="InterPro" id="IPR046948">
    <property type="entry name" value="ATL20-22-like"/>
</dbReference>
<dbReference type="PANTHER" id="PTHR46279:SF9">
    <property type="entry name" value="OS01G0116300 PROTEIN"/>
    <property type="match status" value="1"/>
</dbReference>
<comment type="pathway">
    <text evidence="3">Protein modification; protein ubiquitination.</text>
</comment>
<dbReference type="Proteomes" id="UP001324115">
    <property type="component" value="Unassembled WGS sequence"/>
</dbReference>
<evidence type="ECO:0000256" key="5">
    <source>
        <dbReference type="ARBA" id="ARBA00022679"/>
    </source>
</evidence>
<evidence type="ECO:0000256" key="11">
    <source>
        <dbReference type="ARBA" id="ARBA00022833"/>
    </source>
</evidence>
<keyword evidence="13" id="KW-0472">Membrane</keyword>
<keyword evidence="12" id="KW-1133">Transmembrane helix</keyword>
<evidence type="ECO:0000256" key="13">
    <source>
        <dbReference type="ARBA" id="ARBA00023136"/>
    </source>
</evidence>
<keyword evidence="8 15" id="KW-0732">Signal</keyword>
<evidence type="ECO:0000256" key="10">
    <source>
        <dbReference type="ARBA" id="ARBA00022786"/>
    </source>
</evidence>
<dbReference type="GO" id="GO:0030247">
    <property type="term" value="F:polysaccharide binding"/>
    <property type="evidence" value="ECO:0007669"/>
    <property type="project" value="InterPro"/>
</dbReference>
<feature type="chain" id="PRO_5043026462" description="RING-type E3 ubiquitin transferase" evidence="15">
    <location>
        <begin position="27"/>
        <end position="346"/>
    </location>
</feature>
<dbReference type="AlphaFoldDB" id="A0AAN7EG46"/>
<dbReference type="GO" id="GO:0016020">
    <property type="term" value="C:membrane"/>
    <property type="evidence" value="ECO:0007669"/>
    <property type="project" value="UniProtKB-SubCell"/>
</dbReference>
<dbReference type="EC" id="2.3.2.27" evidence="4"/>
<keyword evidence="11" id="KW-0862">Zinc</keyword>
<evidence type="ECO:0000256" key="14">
    <source>
        <dbReference type="ARBA" id="ARBA00024209"/>
    </source>
</evidence>
<evidence type="ECO:0000256" key="2">
    <source>
        <dbReference type="ARBA" id="ARBA00004167"/>
    </source>
</evidence>
<evidence type="ECO:0000313" key="18">
    <source>
        <dbReference type="Proteomes" id="UP001324115"/>
    </source>
</evidence>
<feature type="domain" description="Wall-associated receptor kinase galacturonan-binding" evidence="16">
    <location>
        <begin position="35"/>
        <end position="90"/>
    </location>
</feature>
<dbReference type="InterPro" id="IPR025287">
    <property type="entry name" value="WAK_GUB"/>
</dbReference>
<evidence type="ECO:0000256" key="6">
    <source>
        <dbReference type="ARBA" id="ARBA00022692"/>
    </source>
</evidence>
<reference evidence="17 18" key="1">
    <citation type="journal article" date="2023" name="G3 (Bethesda)">
        <title>A haplotype-resolved chromosome-scale genome for Quercus rubra L. provides insights into the genetics of adaptive traits for red oak species.</title>
        <authorList>
            <person name="Kapoor B."/>
            <person name="Jenkins J."/>
            <person name="Schmutz J."/>
            <person name="Zhebentyayeva T."/>
            <person name="Kuelheim C."/>
            <person name="Coggeshall M."/>
            <person name="Heim C."/>
            <person name="Lasky J.R."/>
            <person name="Leites L."/>
            <person name="Islam-Faridi N."/>
            <person name="Romero-Severson J."/>
            <person name="DeLeo V.L."/>
            <person name="Lucas S.M."/>
            <person name="Lazic D."/>
            <person name="Gailing O."/>
            <person name="Carlson J."/>
            <person name="Staton M."/>
        </authorList>
    </citation>
    <scope>NUCLEOTIDE SEQUENCE [LARGE SCALE GENOMIC DNA]</scope>
    <source>
        <strain evidence="17">Pseudo-F2</strain>
    </source>
</reference>
<evidence type="ECO:0000256" key="1">
    <source>
        <dbReference type="ARBA" id="ARBA00000900"/>
    </source>
</evidence>
<evidence type="ECO:0000259" key="16">
    <source>
        <dbReference type="Pfam" id="PF13947"/>
    </source>
</evidence>
<accession>A0AAN7EG46</accession>
<evidence type="ECO:0000256" key="8">
    <source>
        <dbReference type="ARBA" id="ARBA00022729"/>
    </source>
</evidence>
<evidence type="ECO:0000256" key="7">
    <source>
        <dbReference type="ARBA" id="ARBA00022723"/>
    </source>
</evidence>
<evidence type="ECO:0000256" key="9">
    <source>
        <dbReference type="ARBA" id="ARBA00022771"/>
    </source>
</evidence>
<evidence type="ECO:0000256" key="4">
    <source>
        <dbReference type="ARBA" id="ARBA00012483"/>
    </source>
</evidence>
<dbReference type="PANTHER" id="PTHR46279">
    <property type="entry name" value="RING/U-BOX SUPERFAMILY PROTEIN"/>
    <property type="match status" value="1"/>
</dbReference>